<dbReference type="CDD" id="cd03801">
    <property type="entry name" value="GT4_PimA-like"/>
    <property type="match status" value="1"/>
</dbReference>
<dbReference type="GO" id="GO:0016757">
    <property type="term" value="F:glycosyltransferase activity"/>
    <property type="evidence" value="ECO:0007669"/>
    <property type="project" value="InterPro"/>
</dbReference>
<keyword evidence="3" id="KW-1185">Reference proteome</keyword>
<dbReference type="Pfam" id="PF00534">
    <property type="entry name" value="Glycos_transf_1"/>
    <property type="match status" value="1"/>
</dbReference>
<dbReference type="PANTHER" id="PTHR12526">
    <property type="entry name" value="GLYCOSYLTRANSFERASE"/>
    <property type="match status" value="1"/>
</dbReference>
<evidence type="ECO:0000313" key="3">
    <source>
        <dbReference type="Proteomes" id="UP000061382"/>
    </source>
</evidence>
<dbReference type="PANTHER" id="PTHR12526:SF630">
    <property type="entry name" value="GLYCOSYLTRANSFERASE"/>
    <property type="match status" value="1"/>
</dbReference>
<dbReference type="STRING" id="512763.DC20_13270"/>
<dbReference type="Gene3D" id="3.40.50.2000">
    <property type="entry name" value="Glycogen Phosphorylase B"/>
    <property type="match status" value="2"/>
</dbReference>
<protein>
    <recommendedName>
        <fullName evidence="1">Glycosyl transferase family 1 domain-containing protein</fullName>
    </recommendedName>
</protein>
<dbReference type="AlphaFoldDB" id="A0A0P0CWM7"/>
<dbReference type="RefSeq" id="WP_062544274.1">
    <property type="nucleotide sequence ID" value="NZ_CP012643.1"/>
</dbReference>
<dbReference type="OrthoDB" id="596635at2"/>
<name>A0A0P0CWM7_9BACT</name>
<gene>
    <name evidence="2" type="ORF">DC20_13270</name>
</gene>
<evidence type="ECO:0000313" key="2">
    <source>
        <dbReference type="EMBL" id="ALI99766.1"/>
    </source>
</evidence>
<dbReference type="KEGG" id="rti:DC20_13270"/>
<dbReference type="EMBL" id="CP012643">
    <property type="protein sequence ID" value="ALI99766.1"/>
    <property type="molecule type" value="Genomic_DNA"/>
</dbReference>
<evidence type="ECO:0000259" key="1">
    <source>
        <dbReference type="Pfam" id="PF00534"/>
    </source>
</evidence>
<dbReference type="SUPFAM" id="SSF53756">
    <property type="entry name" value="UDP-Glycosyltransferase/glycogen phosphorylase"/>
    <property type="match status" value="1"/>
</dbReference>
<sequence length="379" mass="43222">MRNKINVLVIDNSLDITGAFNAIWYCVLDLKEEVDFTFLIPEESKNDIFLSEQGFSAYKFPMKEISKNMGSNALYFPLLFSNALRLRKILEKHSIDIVHANDLYNMVGLVGRFGASYKLLTHIRRLPNSFPSLFFNSWMALHEKFADAIVGVSTACFVKSPTGKSQVIYDRLPLQEKYPLYEVQELREGVVKLIYLANFTFGKGQNHAVEALARVVKKCNLKNVHLTFAGGDFGLEKNRQFKQALIDRAGVLEINRYVSFEDKVVDVERKLKEYDIALNFSDSESFSYTCLEALHYGVPLIATDSGGPRELFEDQESGILVPVQDIDKMAQAIVQLATNVNLRKKFSENSREFVRSKFSKEQTSEKLGSLYKELKEQQN</sequence>
<dbReference type="Proteomes" id="UP000061382">
    <property type="component" value="Chromosome"/>
</dbReference>
<reference evidence="2 3" key="1">
    <citation type="submission" date="2015-08" db="EMBL/GenBank/DDBJ databases">
        <title>Complete genome sequence of Rufibacter tibetensis strain 1351t, a radiation-resistant bacterium from tibet plateau.</title>
        <authorList>
            <person name="Dai J."/>
        </authorList>
    </citation>
    <scope>NUCLEOTIDE SEQUENCE [LARGE SCALE GENOMIC DNA]</scope>
    <source>
        <strain evidence="2 3">1351</strain>
    </source>
</reference>
<proteinExistence type="predicted"/>
<accession>A0A0P0CWM7</accession>
<feature type="domain" description="Glycosyl transferase family 1" evidence="1">
    <location>
        <begin position="185"/>
        <end position="352"/>
    </location>
</feature>
<dbReference type="InterPro" id="IPR001296">
    <property type="entry name" value="Glyco_trans_1"/>
</dbReference>
<organism evidence="2 3">
    <name type="scientific">Rufibacter tibetensis</name>
    <dbReference type="NCBI Taxonomy" id="512763"/>
    <lineage>
        <taxon>Bacteria</taxon>
        <taxon>Pseudomonadati</taxon>
        <taxon>Bacteroidota</taxon>
        <taxon>Cytophagia</taxon>
        <taxon>Cytophagales</taxon>
        <taxon>Hymenobacteraceae</taxon>
        <taxon>Rufibacter</taxon>
    </lineage>
</organism>
<dbReference type="PATRIC" id="fig|512763.3.peg.2911"/>